<evidence type="ECO:0000256" key="1">
    <source>
        <dbReference type="ARBA" id="ARBA00001946"/>
    </source>
</evidence>
<keyword evidence="7" id="KW-0443">Lipid metabolism</keyword>
<dbReference type="RefSeq" id="WP_141915032.1">
    <property type="nucleotide sequence ID" value="NZ_BAAAYS010000013.1"/>
</dbReference>
<comment type="similarity">
    <text evidence="2">Belongs to the diacylglycerol/lipid kinase family.</text>
</comment>
<keyword evidence="7" id="KW-0594">Phospholipid biosynthesis</keyword>
<dbReference type="InterPro" id="IPR016064">
    <property type="entry name" value="NAD/diacylglycerol_kinase_sf"/>
</dbReference>
<evidence type="ECO:0000256" key="5">
    <source>
        <dbReference type="ARBA" id="ARBA00022777"/>
    </source>
</evidence>
<evidence type="ECO:0000256" key="7">
    <source>
        <dbReference type="ARBA" id="ARBA00023209"/>
    </source>
</evidence>
<reference evidence="10 11" key="1">
    <citation type="submission" date="2019-06" db="EMBL/GenBank/DDBJ databases">
        <title>Sequencing the genomes of 1000 actinobacteria strains.</title>
        <authorList>
            <person name="Klenk H.-P."/>
        </authorList>
    </citation>
    <scope>NUCLEOTIDE SEQUENCE [LARGE SCALE GENOMIC DNA]</scope>
    <source>
        <strain evidence="10 11">DSM 18031</strain>
    </source>
</reference>
<dbReference type="Pfam" id="PF19279">
    <property type="entry name" value="YegS_C"/>
    <property type="match status" value="1"/>
</dbReference>
<dbReference type="PANTHER" id="PTHR12358:SF106">
    <property type="entry name" value="LIPID KINASE YEGS"/>
    <property type="match status" value="1"/>
</dbReference>
<keyword evidence="8" id="KW-1208">Phospholipid metabolism</keyword>
<dbReference type="GO" id="GO:0005524">
    <property type="term" value="F:ATP binding"/>
    <property type="evidence" value="ECO:0007669"/>
    <property type="project" value="UniProtKB-KW"/>
</dbReference>
<dbReference type="Gene3D" id="2.60.200.40">
    <property type="match status" value="1"/>
</dbReference>
<keyword evidence="4" id="KW-0547">Nucleotide-binding</keyword>
<dbReference type="SMART" id="SM00046">
    <property type="entry name" value="DAGKc"/>
    <property type="match status" value="1"/>
</dbReference>
<dbReference type="PANTHER" id="PTHR12358">
    <property type="entry name" value="SPHINGOSINE KINASE"/>
    <property type="match status" value="1"/>
</dbReference>
<evidence type="ECO:0000313" key="11">
    <source>
        <dbReference type="Proteomes" id="UP000318331"/>
    </source>
</evidence>
<feature type="domain" description="DAGKc" evidence="9">
    <location>
        <begin position="3"/>
        <end position="141"/>
    </location>
</feature>
<protein>
    <submittedName>
        <fullName evidence="10">Diacylglycerol kinase</fullName>
    </submittedName>
</protein>
<dbReference type="InterPro" id="IPR045540">
    <property type="entry name" value="YegS/DAGK_C"/>
</dbReference>
<dbReference type="InterPro" id="IPR001206">
    <property type="entry name" value="Diacylglycerol_kinase_cat_dom"/>
</dbReference>
<keyword evidence="7" id="KW-0444">Lipid biosynthesis</keyword>
<evidence type="ECO:0000256" key="3">
    <source>
        <dbReference type="ARBA" id="ARBA00022679"/>
    </source>
</evidence>
<dbReference type="AlphaFoldDB" id="A0A543I465"/>
<dbReference type="Pfam" id="PF00781">
    <property type="entry name" value="DAGK_cat"/>
    <property type="match status" value="1"/>
</dbReference>
<dbReference type="GO" id="GO:0005886">
    <property type="term" value="C:plasma membrane"/>
    <property type="evidence" value="ECO:0007669"/>
    <property type="project" value="TreeGrafter"/>
</dbReference>
<evidence type="ECO:0000256" key="6">
    <source>
        <dbReference type="ARBA" id="ARBA00022840"/>
    </source>
</evidence>
<dbReference type="Proteomes" id="UP000318331">
    <property type="component" value="Unassembled WGS sequence"/>
</dbReference>
<organism evidence="10 11">
    <name type="scientific">Klugiella xanthotipulae</name>
    <dbReference type="NCBI Taxonomy" id="244735"/>
    <lineage>
        <taxon>Bacteria</taxon>
        <taxon>Bacillati</taxon>
        <taxon>Actinomycetota</taxon>
        <taxon>Actinomycetes</taxon>
        <taxon>Micrococcales</taxon>
        <taxon>Microbacteriaceae</taxon>
        <taxon>Klugiella</taxon>
    </lineage>
</organism>
<accession>A0A543I465</accession>
<dbReference type="PROSITE" id="PS50146">
    <property type="entry name" value="DAGK"/>
    <property type="match status" value="1"/>
</dbReference>
<dbReference type="InterPro" id="IPR017438">
    <property type="entry name" value="ATP-NAD_kinase_N"/>
</dbReference>
<dbReference type="SUPFAM" id="SSF111331">
    <property type="entry name" value="NAD kinase/diacylglycerol kinase-like"/>
    <property type="match status" value="1"/>
</dbReference>
<dbReference type="EMBL" id="VFPN01000001">
    <property type="protein sequence ID" value="TQM65331.1"/>
    <property type="molecule type" value="Genomic_DNA"/>
</dbReference>
<dbReference type="Gene3D" id="3.40.50.10330">
    <property type="entry name" value="Probable inorganic polyphosphate/atp-NAD kinase, domain 1"/>
    <property type="match status" value="1"/>
</dbReference>
<comment type="cofactor">
    <cofactor evidence="1">
        <name>Mg(2+)</name>
        <dbReference type="ChEBI" id="CHEBI:18420"/>
    </cofactor>
</comment>
<proteinExistence type="inferred from homology"/>
<evidence type="ECO:0000313" key="10">
    <source>
        <dbReference type="EMBL" id="TQM65331.1"/>
    </source>
</evidence>
<evidence type="ECO:0000256" key="2">
    <source>
        <dbReference type="ARBA" id="ARBA00005983"/>
    </source>
</evidence>
<evidence type="ECO:0000256" key="4">
    <source>
        <dbReference type="ARBA" id="ARBA00022741"/>
    </source>
</evidence>
<dbReference type="InterPro" id="IPR050187">
    <property type="entry name" value="Lipid_Phosphate_FormReg"/>
</dbReference>
<gene>
    <name evidence="10" type="ORF">FB466_0127</name>
</gene>
<dbReference type="OrthoDB" id="142078at2"/>
<name>A0A543I465_9MICO</name>
<keyword evidence="6" id="KW-0067">ATP-binding</keyword>
<sequence length="303" mass="31848">MPDSTPHVIVAINPAAATGQRGVVGARVADALRAAGFRVSELRENSAVELRAAVERELASRPTACIVVGGDGLVSLVLGLLVGTGIPLGIVPAGTGNDLARGLGLPLSAEAATRLLVTILRDTGRSVGRLIDTVETEGVEGCGTYVGALSAGLDAQVNARTNRMTFPRGRARYVIAVAVEFLRMRPRHYLLTIDGVDRHTDALLVTVANNGMIGGGMNITPDAQLDDGLLDVFIVHRATRLRFIRLFPKVFSGAHSGVPEVEIVRAREVRVASEGLVGYADGERMGSLPLSVRVAPSSLRVLV</sequence>
<dbReference type="GO" id="GO:0004143">
    <property type="term" value="F:ATP-dependent diacylglycerol kinase activity"/>
    <property type="evidence" value="ECO:0007669"/>
    <property type="project" value="TreeGrafter"/>
</dbReference>
<dbReference type="GO" id="GO:0008654">
    <property type="term" value="P:phospholipid biosynthetic process"/>
    <property type="evidence" value="ECO:0007669"/>
    <property type="project" value="UniProtKB-KW"/>
</dbReference>
<keyword evidence="5 10" id="KW-0418">Kinase</keyword>
<keyword evidence="11" id="KW-1185">Reference proteome</keyword>
<keyword evidence="3" id="KW-0808">Transferase</keyword>
<comment type="caution">
    <text evidence="10">The sequence shown here is derived from an EMBL/GenBank/DDBJ whole genome shotgun (WGS) entry which is preliminary data.</text>
</comment>
<evidence type="ECO:0000259" key="9">
    <source>
        <dbReference type="PROSITE" id="PS50146"/>
    </source>
</evidence>
<evidence type="ECO:0000256" key="8">
    <source>
        <dbReference type="ARBA" id="ARBA00023264"/>
    </source>
</evidence>